<evidence type="ECO:0000256" key="1">
    <source>
        <dbReference type="SAM" id="Coils"/>
    </source>
</evidence>
<dbReference type="GeneTree" id="ENSGT00390000016867"/>
<dbReference type="InterPro" id="IPR021789">
    <property type="entry name" value="KHA_dom"/>
</dbReference>
<dbReference type="AlphaFoldDB" id="A0A8D0B7L4"/>
<feature type="compositionally biased region" description="Basic and acidic residues" evidence="2">
    <location>
        <begin position="40"/>
        <end position="54"/>
    </location>
</feature>
<evidence type="ECO:0000313" key="5">
    <source>
        <dbReference type="Proteomes" id="UP000694421"/>
    </source>
</evidence>
<protein>
    <recommendedName>
        <fullName evidence="3">KHA domain-containing protein</fullName>
    </recommendedName>
</protein>
<accession>A0A8D0B7L4</accession>
<dbReference type="InterPro" id="IPR057424">
    <property type="entry name" value="Ubiquitin_DCDC1"/>
</dbReference>
<dbReference type="PANTHER" id="PTHR46302">
    <property type="entry name" value="DOUBLECORTIN DOMAIN-CONTAINING PROTEIN 1"/>
    <property type="match status" value="1"/>
</dbReference>
<dbReference type="Pfam" id="PF25510">
    <property type="entry name" value="Ubiquitin_DCDC1"/>
    <property type="match status" value="1"/>
</dbReference>
<dbReference type="OMA" id="WSETSEI"/>
<dbReference type="InterPro" id="IPR043188">
    <property type="entry name" value="DCDC1"/>
</dbReference>
<dbReference type="Pfam" id="PF24478">
    <property type="entry name" value="DCX2_DCDC1"/>
    <property type="match status" value="2"/>
</dbReference>
<keyword evidence="1" id="KW-0175">Coiled coil</keyword>
<dbReference type="PANTHER" id="PTHR46302:SF3">
    <property type="entry name" value="DOUBLECORTIN DOMAIN-CONTAINING PROTEIN 1"/>
    <property type="match status" value="1"/>
</dbReference>
<feature type="compositionally biased region" description="Polar residues" evidence="2">
    <location>
        <begin position="69"/>
        <end position="86"/>
    </location>
</feature>
<dbReference type="Ensembl" id="ENSSMRT00000002225.1">
    <property type="protein sequence ID" value="ENSSMRP00000001856.1"/>
    <property type="gene ID" value="ENSSMRG00000001619.1"/>
</dbReference>
<keyword evidence="5" id="KW-1185">Reference proteome</keyword>
<feature type="domain" description="KHA" evidence="3">
    <location>
        <begin position="235"/>
        <end position="316"/>
    </location>
</feature>
<dbReference type="SUPFAM" id="SSF89837">
    <property type="entry name" value="Doublecortin (DC)"/>
    <property type="match status" value="1"/>
</dbReference>
<dbReference type="PROSITE" id="PS51490">
    <property type="entry name" value="KHA"/>
    <property type="match status" value="1"/>
</dbReference>
<feature type="coiled-coil region" evidence="1">
    <location>
        <begin position="459"/>
        <end position="486"/>
    </location>
</feature>
<dbReference type="Gene3D" id="3.10.20.230">
    <property type="entry name" value="Doublecortin domain"/>
    <property type="match status" value="1"/>
</dbReference>
<evidence type="ECO:0000313" key="4">
    <source>
        <dbReference type="Ensembl" id="ENSSMRP00000001856.1"/>
    </source>
</evidence>
<feature type="region of interest" description="Disordered" evidence="2">
    <location>
        <begin position="1"/>
        <end position="86"/>
    </location>
</feature>
<name>A0A8D0B7L4_SALMN</name>
<dbReference type="CDD" id="cd17155">
    <property type="entry name" value="DCX_DCDC1"/>
    <property type="match status" value="1"/>
</dbReference>
<dbReference type="GO" id="GO:1902412">
    <property type="term" value="P:regulation of mitotic cytokinesis"/>
    <property type="evidence" value="ECO:0007669"/>
    <property type="project" value="InterPro"/>
</dbReference>
<evidence type="ECO:0000259" key="3">
    <source>
        <dbReference type="PROSITE" id="PS51490"/>
    </source>
</evidence>
<reference evidence="4" key="2">
    <citation type="submission" date="2025-09" db="UniProtKB">
        <authorList>
            <consortium name="Ensembl"/>
        </authorList>
    </citation>
    <scope>IDENTIFICATION</scope>
</reference>
<dbReference type="GO" id="GO:0035556">
    <property type="term" value="P:intracellular signal transduction"/>
    <property type="evidence" value="ECO:0007669"/>
    <property type="project" value="InterPro"/>
</dbReference>
<organism evidence="4 5">
    <name type="scientific">Salvator merianae</name>
    <name type="common">Argentine black and white tegu</name>
    <name type="synonym">Tupinambis merianae</name>
    <dbReference type="NCBI Taxonomy" id="96440"/>
    <lineage>
        <taxon>Eukaryota</taxon>
        <taxon>Metazoa</taxon>
        <taxon>Chordata</taxon>
        <taxon>Craniata</taxon>
        <taxon>Vertebrata</taxon>
        <taxon>Euteleostomi</taxon>
        <taxon>Lepidosauria</taxon>
        <taxon>Squamata</taxon>
        <taxon>Bifurcata</taxon>
        <taxon>Unidentata</taxon>
        <taxon>Episquamata</taxon>
        <taxon>Laterata</taxon>
        <taxon>Teiioidea</taxon>
        <taxon>Teiidae</taxon>
        <taxon>Salvator</taxon>
    </lineage>
</organism>
<reference evidence="4" key="1">
    <citation type="submission" date="2025-08" db="UniProtKB">
        <authorList>
            <consortium name="Ensembl"/>
        </authorList>
    </citation>
    <scope>IDENTIFICATION</scope>
</reference>
<dbReference type="InterPro" id="IPR036572">
    <property type="entry name" value="Doublecortin_dom_sf"/>
</dbReference>
<dbReference type="Proteomes" id="UP000694421">
    <property type="component" value="Unplaced"/>
</dbReference>
<dbReference type="GO" id="GO:0008017">
    <property type="term" value="F:microtubule binding"/>
    <property type="evidence" value="ECO:0007669"/>
    <property type="project" value="InterPro"/>
</dbReference>
<dbReference type="GO" id="GO:0030496">
    <property type="term" value="C:midbody"/>
    <property type="evidence" value="ECO:0007669"/>
    <property type="project" value="TreeGrafter"/>
</dbReference>
<dbReference type="InterPro" id="IPR056415">
    <property type="entry name" value="DCX2_DCDC1"/>
</dbReference>
<evidence type="ECO:0000256" key="2">
    <source>
        <dbReference type="SAM" id="MobiDB-lite"/>
    </source>
</evidence>
<sequence length="605" mass="68423">MNPSRAVRSPPPKERRQSSRSQRNVPRRVPGFLVGPIRPMHTEETQSARSRRDAITMATKPEQAEESRSSCTVENNSPEIADSSYTPWSETSEINYGVHMSLSSSYQSSVNNGRLKKKCIFPYSVEKWKAKQRVPLLGHKSPLQSSIVSRRSELQGSSTHQTKSVQKTDRILELVSYESNSTNNFSFVFPSKRNRPVSAPPGQLRSQHFSSSKFHSGQKASESLHIFKRQPQRLRVTAYKNGTLNVFAKVTVPLSIKLLLEMCTEKLKLNMAARRVFLADGTEVLDAVDIPHDADVYISTGEPFSNPFRKIKDHLLLMKDASWTLNGIVFPRDVKRGKTKAVLFKHAEKLVEKPTIRLLVFKNGIGQDGFAIPALLNDTEKFLDRCTIQLKLSSPAKYLYSIRGEKIEDLINVPLLDKCLQNSITPLRGPLWVSKGEGFSPSGAKMYIQGVLLALHQRLKAAKNYCEQENKLIEDLRKTVKRYKEHLSKLAPQLQAEQEQSASYVYQHIKELPANTVLSQGLQLKVFENGKDTEEVVVYISKKEMESGCGNSPDAILERVQYLIHQRLQHSADFKPSGLSQFPTRLFDKTGQEIKNPLLLQNEQK</sequence>
<proteinExistence type="predicted"/>